<dbReference type="Pfam" id="PF00059">
    <property type="entry name" value="Lectin_C"/>
    <property type="match status" value="1"/>
</dbReference>
<feature type="transmembrane region" description="Helical" evidence="7">
    <location>
        <begin position="208"/>
        <end position="235"/>
    </location>
</feature>
<name>A0A0B2V0J7_TOXCA</name>
<feature type="transmembrane region" description="Helical" evidence="7">
    <location>
        <begin position="518"/>
        <end position="536"/>
    </location>
</feature>
<dbReference type="STRING" id="6265.A0A0B2V0J7"/>
<dbReference type="PROSITE" id="PS01271">
    <property type="entry name" value="NA_SULFATE"/>
    <property type="match status" value="1"/>
</dbReference>
<dbReference type="Proteomes" id="UP000031036">
    <property type="component" value="Unassembled WGS sequence"/>
</dbReference>
<comment type="caution">
    <text evidence="10">The sequence shown here is derived from an EMBL/GenBank/DDBJ whole genome shotgun (WGS) entry which is preliminary data.</text>
</comment>
<dbReference type="PANTHER" id="PTHR10283">
    <property type="entry name" value="SOLUTE CARRIER FAMILY 13 MEMBER"/>
    <property type="match status" value="1"/>
</dbReference>
<feature type="transmembrane region" description="Helical" evidence="7">
    <location>
        <begin position="583"/>
        <end position="601"/>
    </location>
</feature>
<evidence type="ECO:0000256" key="1">
    <source>
        <dbReference type="ARBA" id="ARBA00004141"/>
    </source>
</evidence>
<dbReference type="InterPro" id="IPR001898">
    <property type="entry name" value="SLC13A/DASS"/>
</dbReference>
<dbReference type="InterPro" id="IPR016186">
    <property type="entry name" value="C-type_lectin-like/link_sf"/>
</dbReference>
<evidence type="ECO:0000256" key="2">
    <source>
        <dbReference type="ARBA" id="ARBA00006772"/>
    </source>
</evidence>
<organism evidence="10 11">
    <name type="scientific">Toxocara canis</name>
    <name type="common">Canine roundworm</name>
    <dbReference type="NCBI Taxonomy" id="6265"/>
    <lineage>
        <taxon>Eukaryota</taxon>
        <taxon>Metazoa</taxon>
        <taxon>Ecdysozoa</taxon>
        <taxon>Nematoda</taxon>
        <taxon>Chromadorea</taxon>
        <taxon>Rhabditida</taxon>
        <taxon>Spirurina</taxon>
        <taxon>Ascaridomorpha</taxon>
        <taxon>Ascaridoidea</taxon>
        <taxon>Toxocaridae</taxon>
        <taxon>Toxocara</taxon>
    </lineage>
</organism>
<comment type="subcellular location">
    <subcellularLocation>
        <location evidence="1">Membrane</location>
        <topology evidence="1">Multi-pass membrane protein</topology>
    </subcellularLocation>
</comment>
<keyword evidence="6 7" id="KW-0472">Membrane</keyword>
<dbReference type="SMART" id="SM00034">
    <property type="entry name" value="CLECT"/>
    <property type="match status" value="1"/>
</dbReference>
<dbReference type="GO" id="GO:0005886">
    <property type="term" value="C:plasma membrane"/>
    <property type="evidence" value="ECO:0007669"/>
    <property type="project" value="TreeGrafter"/>
</dbReference>
<dbReference type="Gene3D" id="3.10.100.10">
    <property type="entry name" value="Mannose-Binding Protein A, subunit A"/>
    <property type="match status" value="1"/>
</dbReference>
<dbReference type="AlphaFoldDB" id="A0A0B2V0J7"/>
<dbReference type="PANTHER" id="PTHR10283:SF84">
    <property type="entry name" value="SODIUM-DEPENDENT HIGH-AFFINITY DICARBOXYLATE TRANSPORTER 2"/>
    <property type="match status" value="1"/>
</dbReference>
<accession>A0A0B2V0J7</accession>
<keyword evidence="4 7" id="KW-0812">Transmembrane</keyword>
<dbReference type="InterPro" id="IPR016187">
    <property type="entry name" value="CTDL_fold"/>
</dbReference>
<evidence type="ECO:0000313" key="11">
    <source>
        <dbReference type="Proteomes" id="UP000031036"/>
    </source>
</evidence>
<dbReference type="OrthoDB" id="6493944at2759"/>
<feature type="transmembrane region" description="Helical" evidence="7">
    <location>
        <begin position="697"/>
        <end position="720"/>
    </location>
</feature>
<dbReference type="OMA" id="WEYSENS"/>
<dbReference type="InterPro" id="IPR001304">
    <property type="entry name" value="C-type_lectin-like"/>
</dbReference>
<feature type="transmembrane region" description="Helical" evidence="7">
    <location>
        <begin position="177"/>
        <end position="196"/>
    </location>
</feature>
<dbReference type="CDD" id="cd00037">
    <property type="entry name" value="CLECT"/>
    <property type="match status" value="1"/>
</dbReference>
<feature type="domain" description="C-type lectin" evidence="9">
    <location>
        <begin position="31"/>
        <end position="147"/>
    </location>
</feature>
<protein>
    <submittedName>
        <fullName evidence="10">Putative transporter</fullName>
    </submittedName>
</protein>
<feature type="transmembrane region" description="Helical" evidence="7">
    <location>
        <begin position="420"/>
        <end position="442"/>
    </location>
</feature>
<feature type="transmembrane region" description="Helical" evidence="7">
    <location>
        <begin position="666"/>
        <end position="685"/>
    </location>
</feature>
<sequence length="750" mass="82742">MARLIVVLCVSVIEVALCTSKCADGWEYSENSDSCYRFFEEDTKWPTSEIMCAIRGGHHVAIHDLKENNFVQQIAAAGGHETLWLGAAQFGTSKEYVWSDHSPFDFEHWQEGKRPEFKAGRRCTKMDVATGKWYQSCCKVPSPFICMKKAIVSQSDNQLHIEGKIRRMVNLNAVQRIFRAVWIFAAPLIFSPLLFLHSKEMACAYGILVISSFWLLEVVPIPVTSLLPVFVFPILGLISTKEICNAYIKDTSMLFLCTLMTSLAVEESNLHHRLALFMISKIGGKPLPLMIGMTLVVSFISFWISDVAATALMVPITVAMLESMVTVRADPPISANGATVEENWCSETQGTVKERLQLDRLSSNDRALCKALILACSYGSLIGGTAVVTATGPNLIFREQIYAMLGEADSKITFLSWSEFALPSLILYLPATIFSILLVFYGPRAMLKLFKKASDEDRVKAKVFAATVAKARTGLGPMSFAEKSVLGWMLFMIAAWIFRAPGFMKGWAELIFGSNGKLLSDTSIGIFVIFVFFAWPKRCPRFRLAMCHWKKVDAKAEEADSQKKKYETDGEALLTWSVVQKRLPWSVIILIGAGFAFSEVIKKSCLEELISQKVLESLHGVPPVVVQLAITTVVTFMTEIAGALATTSVFVPIALNSAVALGLNPLYLGLPSAIAASFAFMFPMATAPNAVVYDTGVITILEMASVGIILSVICIAIATLNMNTWAYWLFDLGKVPLSGHYLQINSTCVH</sequence>
<keyword evidence="3" id="KW-0813">Transport</keyword>
<dbReference type="Pfam" id="PF00939">
    <property type="entry name" value="Na_sulph_symp"/>
    <property type="match status" value="1"/>
</dbReference>
<evidence type="ECO:0000313" key="10">
    <source>
        <dbReference type="EMBL" id="KHN74605.1"/>
    </source>
</evidence>
<dbReference type="EMBL" id="JPKZ01002894">
    <property type="protein sequence ID" value="KHN74605.1"/>
    <property type="molecule type" value="Genomic_DNA"/>
</dbReference>
<keyword evidence="5 7" id="KW-1133">Transmembrane helix</keyword>
<dbReference type="PROSITE" id="PS50041">
    <property type="entry name" value="C_TYPE_LECTIN_2"/>
    <property type="match status" value="1"/>
</dbReference>
<feature type="chain" id="PRO_5002095215" evidence="8">
    <location>
        <begin position="19"/>
        <end position="750"/>
    </location>
</feature>
<keyword evidence="8" id="KW-0732">Signal</keyword>
<dbReference type="InterPro" id="IPR031312">
    <property type="entry name" value="Na/sul_symport_CS"/>
</dbReference>
<evidence type="ECO:0000256" key="5">
    <source>
        <dbReference type="ARBA" id="ARBA00022989"/>
    </source>
</evidence>
<feature type="transmembrane region" description="Helical" evidence="7">
    <location>
        <begin position="286"/>
        <end position="304"/>
    </location>
</feature>
<dbReference type="SUPFAM" id="SSF56436">
    <property type="entry name" value="C-type lectin-like"/>
    <property type="match status" value="1"/>
</dbReference>
<dbReference type="GO" id="GO:0015141">
    <property type="term" value="F:succinate transmembrane transporter activity"/>
    <property type="evidence" value="ECO:0007669"/>
    <property type="project" value="TreeGrafter"/>
</dbReference>
<dbReference type="GO" id="GO:0015137">
    <property type="term" value="F:citrate transmembrane transporter activity"/>
    <property type="evidence" value="ECO:0007669"/>
    <property type="project" value="TreeGrafter"/>
</dbReference>
<evidence type="ECO:0000256" key="7">
    <source>
        <dbReference type="SAM" id="Phobius"/>
    </source>
</evidence>
<evidence type="ECO:0000256" key="6">
    <source>
        <dbReference type="ARBA" id="ARBA00023136"/>
    </source>
</evidence>
<feature type="transmembrane region" description="Helical" evidence="7">
    <location>
        <begin position="621"/>
        <end position="654"/>
    </location>
</feature>
<comment type="similarity">
    <text evidence="2">Belongs to the SLC13A/DASS transporter (TC 2.A.47) family. NADC subfamily.</text>
</comment>
<evidence type="ECO:0000259" key="9">
    <source>
        <dbReference type="PROSITE" id="PS50041"/>
    </source>
</evidence>
<keyword evidence="11" id="KW-1185">Reference proteome</keyword>
<evidence type="ECO:0000256" key="3">
    <source>
        <dbReference type="ARBA" id="ARBA00022448"/>
    </source>
</evidence>
<evidence type="ECO:0000256" key="8">
    <source>
        <dbReference type="SAM" id="SignalP"/>
    </source>
</evidence>
<proteinExistence type="inferred from homology"/>
<feature type="signal peptide" evidence="8">
    <location>
        <begin position="1"/>
        <end position="18"/>
    </location>
</feature>
<evidence type="ECO:0000256" key="4">
    <source>
        <dbReference type="ARBA" id="ARBA00022692"/>
    </source>
</evidence>
<gene>
    <name evidence="10" type="ORF">Tcan_03541</name>
</gene>
<feature type="transmembrane region" description="Helical" evidence="7">
    <location>
        <begin position="480"/>
        <end position="498"/>
    </location>
</feature>
<reference evidence="10 11" key="1">
    <citation type="submission" date="2014-11" db="EMBL/GenBank/DDBJ databases">
        <title>Genetic blueprint of the zoonotic pathogen Toxocara canis.</title>
        <authorList>
            <person name="Zhu X.-Q."/>
            <person name="Korhonen P.K."/>
            <person name="Cai H."/>
            <person name="Young N.D."/>
            <person name="Nejsum P."/>
            <person name="von Samson-Himmelstjerna G."/>
            <person name="Boag P.R."/>
            <person name="Tan P."/>
            <person name="Li Q."/>
            <person name="Min J."/>
            <person name="Yang Y."/>
            <person name="Wang X."/>
            <person name="Fang X."/>
            <person name="Hall R.S."/>
            <person name="Hofmann A."/>
            <person name="Sternberg P.W."/>
            <person name="Jex A.R."/>
            <person name="Gasser R.B."/>
        </authorList>
    </citation>
    <scope>NUCLEOTIDE SEQUENCE [LARGE SCALE GENOMIC DNA]</scope>
    <source>
        <strain evidence="10">PN_DK_2014</strain>
    </source>
</reference>